<dbReference type="VEuPathDB" id="FungiDB:EMCG_05829"/>
<dbReference type="Proteomes" id="UP000226031">
    <property type="component" value="Unassembled WGS sequence"/>
</dbReference>
<comment type="caution">
    <text evidence="2">The sequence shown here is derived from an EMBL/GenBank/DDBJ whole genome shotgun (WGS) entry which is preliminary data.</text>
</comment>
<sequence length="255" mass="28608">MTSIHNAASHPDAIDANKNCNSNTPDIKESEESNQTRQGTRTCHAAISNNDISNDNNDSTTRQPLTPTTYPYHTQHEHELQPQPQPQSEIECQSAIWVETWALATGYRTVLLRGKQPGEGKRSIHMMCDRMKKSDNDLKNDASIPLDNNNSIRKDKKLQHLNAKSRKIAYPFRLTLLLKMGIWHVDVSNSSHNHGRLPEPASSGWPGRKRGRPLCSGTTRGGREKFVQLEGGGAIISFRFNSDREAKKHGKPQMP</sequence>
<feature type="compositionally biased region" description="Low complexity" evidence="1">
    <location>
        <begin position="47"/>
        <end position="59"/>
    </location>
</feature>
<dbReference type="STRING" id="73230.A0A2B7ZI61"/>
<accession>A0A2B7ZI61</accession>
<proteinExistence type="predicted"/>
<feature type="region of interest" description="Disordered" evidence="1">
    <location>
        <begin position="1"/>
        <end position="88"/>
    </location>
</feature>
<dbReference type="EMBL" id="PDND01000079">
    <property type="protein sequence ID" value="PGH32858.1"/>
    <property type="molecule type" value="Genomic_DNA"/>
</dbReference>
<name>A0A2B7ZI61_9EURO</name>
<evidence type="ECO:0000313" key="3">
    <source>
        <dbReference type="Proteomes" id="UP000226031"/>
    </source>
</evidence>
<feature type="region of interest" description="Disordered" evidence="1">
    <location>
        <begin position="190"/>
        <end position="221"/>
    </location>
</feature>
<gene>
    <name evidence="2" type="ORF">GX50_04336</name>
</gene>
<feature type="compositionally biased region" description="Polar residues" evidence="1">
    <location>
        <begin position="60"/>
        <end position="72"/>
    </location>
</feature>
<evidence type="ECO:0000256" key="1">
    <source>
        <dbReference type="SAM" id="MobiDB-lite"/>
    </source>
</evidence>
<dbReference type="AlphaFoldDB" id="A0A2B7ZI61"/>
<evidence type="ECO:0000313" key="2">
    <source>
        <dbReference type="EMBL" id="PGH32858.1"/>
    </source>
</evidence>
<keyword evidence="3" id="KW-1185">Reference proteome</keyword>
<protein>
    <submittedName>
        <fullName evidence="2">Uncharacterized protein</fullName>
    </submittedName>
</protein>
<reference evidence="2 3" key="1">
    <citation type="submission" date="2017-10" db="EMBL/GenBank/DDBJ databases">
        <title>Comparative genomics in systemic dimorphic fungi from Ajellomycetaceae.</title>
        <authorList>
            <person name="Munoz J.F."/>
            <person name="Mcewen J.G."/>
            <person name="Clay O.K."/>
            <person name="Cuomo C.A."/>
        </authorList>
    </citation>
    <scope>NUCLEOTIDE SEQUENCE [LARGE SCALE GENOMIC DNA]</scope>
    <source>
        <strain evidence="2 3">UAMH4076</strain>
    </source>
</reference>
<organism evidence="2 3">
    <name type="scientific">[Emmonsia] crescens</name>
    <dbReference type="NCBI Taxonomy" id="73230"/>
    <lineage>
        <taxon>Eukaryota</taxon>
        <taxon>Fungi</taxon>
        <taxon>Dikarya</taxon>
        <taxon>Ascomycota</taxon>
        <taxon>Pezizomycotina</taxon>
        <taxon>Eurotiomycetes</taxon>
        <taxon>Eurotiomycetidae</taxon>
        <taxon>Onygenales</taxon>
        <taxon>Ajellomycetaceae</taxon>
        <taxon>Emergomyces</taxon>
    </lineage>
</organism>